<reference evidence="3 4" key="1">
    <citation type="submission" date="2019-07" db="EMBL/GenBank/DDBJ databases">
        <title>Whole genome shotgun sequence of Actinotalea fermentans NBRC 105374.</title>
        <authorList>
            <person name="Hosoyama A."/>
            <person name="Uohara A."/>
            <person name="Ohji S."/>
            <person name="Ichikawa N."/>
        </authorList>
    </citation>
    <scope>NUCLEOTIDE SEQUENCE [LARGE SCALE GENOMIC DNA]</scope>
    <source>
        <strain evidence="3 4">NBRC 105374</strain>
    </source>
</reference>
<sequence>MRTARRRSTLVALSAGLIIALLPAAADACDRPPRPGHGDRDRATELTLVYVYKKVDANAPASWNNSGEQRLIQVRDGLSFATSIDASLLPADVCGPGWAVQEDKTRGLERNAVPTVVDRRTNTGVLKWPPIVEARHRELSQYVAVPECAPVVPVTPPPTTPPPTIPPVVTPPPTTPPVVTPPPTTPPVVTPPPTTPPTTQPVTPPTTAPVVVAPAASAAVPVVAAPAFAG</sequence>
<proteinExistence type="predicted"/>
<dbReference type="Proteomes" id="UP000321484">
    <property type="component" value="Unassembled WGS sequence"/>
</dbReference>
<evidence type="ECO:0000313" key="3">
    <source>
        <dbReference type="EMBL" id="GEN79038.1"/>
    </source>
</evidence>
<keyword evidence="2" id="KW-0732">Signal</keyword>
<evidence type="ECO:0000313" key="4">
    <source>
        <dbReference type="Proteomes" id="UP000321484"/>
    </source>
</evidence>
<keyword evidence="4" id="KW-1185">Reference proteome</keyword>
<evidence type="ECO:0000256" key="1">
    <source>
        <dbReference type="SAM" id="MobiDB-lite"/>
    </source>
</evidence>
<feature type="chain" id="PRO_5022091931" evidence="2">
    <location>
        <begin position="29"/>
        <end position="230"/>
    </location>
</feature>
<comment type="caution">
    <text evidence="3">The sequence shown here is derived from an EMBL/GenBank/DDBJ whole genome shotgun (WGS) entry which is preliminary data.</text>
</comment>
<gene>
    <name evidence="3" type="ORF">AFE02nite_07720</name>
</gene>
<feature type="signal peptide" evidence="2">
    <location>
        <begin position="1"/>
        <end position="28"/>
    </location>
</feature>
<organism evidence="3 4">
    <name type="scientific">Actinotalea fermentans</name>
    <dbReference type="NCBI Taxonomy" id="43671"/>
    <lineage>
        <taxon>Bacteria</taxon>
        <taxon>Bacillati</taxon>
        <taxon>Actinomycetota</taxon>
        <taxon>Actinomycetes</taxon>
        <taxon>Micrococcales</taxon>
        <taxon>Cellulomonadaceae</taxon>
        <taxon>Actinotalea</taxon>
    </lineage>
</organism>
<feature type="region of interest" description="Disordered" evidence="1">
    <location>
        <begin position="162"/>
        <end position="205"/>
    </location>
</feature>
<accession>A0A511YV12</accession>
<name>A0A511YV12_9CELL</name>
<dbReference type="AlphaFoldDB" id="A0A511YV12"/>
<dbReference type="RefSeq" id="WP_146819100.1">
    <property type="nucleotide sequence ID" value="NZ_BJYK01000001.1"/>
</dbReference>
<evidence type="ECO:0000256" key="2">
    <source>
        <dbReference type="SAM" id="SignalP"/>
    </source>
</evidence>
<protein>
    <submittedName>
        <fullName evidence="3">Uncharacterized protein</fullName>
    </submittedName>
</protein>
<dbReference type="OrthoDB" id="4829164at2"/>
<dbReference type="EMBL" id="BJYK01000001">
    <property type="protein sequence ID" value="GEN79038.1"/>
    <property type="molecule type" value="Genomic_DNA"/>
</dbReference>